<dbReference type="PANTHER" id="PTHR30461">
    <property type="entry name" value="DNA-INVERTASE FROM LAMBDOID PROPHAGE"/>
    <property type="match status" value="1"/>
</dbReference>
<keyword evidence="1" id="KW-0238">DNA-binding</keyword>
<gene>
    <name evidence="4" type="ORF">FYJ39_15095</name>
</gene>
<reference evidence="4 5" key="1">
    <citation type="submission" date="2019-08" db="EMBL/GenBank/DDBJ databases">
        <title>In-depth cultivation of the pig gut microbiome towards novel bacterial diversity and tailored functional studies.</title>
        <authorList>
            <person name="Wylensek D."/>
            <person name="Hitch T.C.A."/>
            <person name="Clavel T."/>
        </authorList>
    </citation>
    <scope>NUCLEOTIDE SEQUENCE [LARGE SCALE GENOMIC DNA]</scope>
    <source>
        <strain evidence="4 5">WCA-389-WT-23D1</strain>
    </source>
</reference>
<sequence length="298" mass="34478">MQRHVPLGYHIQNGKAEIEPETANLVRKIFDTYLAGTSTYRIAKDFTRRGILNASHKPTWNHGSIGKILENRKYIGDEFYPPLIEQSIFEQVQSRRIQRVKDLGRAAQPNSFANQSVWSSLLVCGECGQPYRKYTEKGKPPKWRCKHYIYRNRVHCRNRFLSEEQLEQAFIQAVNQVIETPSYLKPDFKELPQQESTAERKLTTQINNLLAEPSCDAQEVKQLAFQRASEQYWNIRIDDRAYQNEKTADALSGVGIQTACDLTLLERTIGKIVVQKHTCLEFYLKNGRSITIPIKEET</sequence>
<comment type="caution">
    <text evidence="4">The sequence shown here is derived from an EMBL/GenBank/DDBJ whole genome shotgun (WGS) entry which is preliminary data.</text>
</comment>
<keyword evidence="2" id="KW-0233">DNA recombination</keyword>
<proteinExistence type="predicted"/>
<dbReference type="Proteomes" id="UP000429958">
    <property type="component" value="Unassembled WGS sequence"/>
</dbReference>
<dbReference type="GO" id="GO:0003677">
    <property type="term" value="F:DNA binding"/>
    <property type="evidence" value="ECO:0007669"/>
    <property type="project" value="UniProtKB-KW"/>
</dbReference>
<feature type="domain" description="Recombinase" evidence="3">
    <location>
        <begin position="6"/>
        <end position="102"/>
    </location>
</feature>
<dbReference type="AlphaFoldDB" id="A0A7X2TDE3"/>
<dbReference type="InterPro" id="IPR038109">
    <property type="entry name" value="DNA_bind_recomb_sf"/>
</dbReference>
<evidence type="ECO:0000256" key="2">
    <source>
        <dbReference type="ARBA" id="ARBA00023172"/>
    </source>
</evidence>
<dbReference type="Pfam" id="PF13408">
    <property type="entry name" value="Zn_ribbon_recom"/>
    <property type="match status" value="1"/>
</dbReference>
<dbReference type="Pfam" id="PF07508">
    <property type="entry name" value="Recombinase"/>
    <property type="match status" value="1"/>
</dbReference>
<evidence type="ECO:0000256" key="1">
    <source>
        <dbReference type="ARBA" id="ARBA00023125"/>
    </source>
</evidence>
<accession>A0A7X2TDE3</accession>
<evidence type="ECO:0000313" key="5">
    <source>
        <dbReference type="Proteomes" id="UP000429958"/>
    </source>
</evidence>
<dbReference type="EMBL" id="VUMD01000015">
    <property type="protein sequence ID" value="MSS37852.1"/>
    <property type="molecule type" value="Genomic_DNA"/>
</dbReference>
<dbReference type="PANTHER" id="PTHR30461:SF2">
    <property type="entry name" value="SERINE RECOMBINASE PINE-RELATED"/>
    <property type="match status" value="1"/>
</dbReference>
<dbReference type="Gene3D" id="3.90.1750.20">
    <property type="entry name" value="Putative Large Serine Recombinase, Chain B, Domain 2"/>
    <property type="match status" value="1"/>
</dbReference>
<name>A0A7X2TDE3_9CLOT</name>
<dbReference type="InterPro" id="IPR011109">
    <property type="entry name" value="DNA_bind_recombinase_dom"/>
</dbReference>
<keyword evidence="5" id="KW-1185">Reference proteome</keyword>
<dbReference type="RefSeq" id="WP_154473296.1">
    <property type="nucleotide sequence ID" value="NZ_VUMD01000015.1"/>
</dbReference>
<evidence type="ECO:0000259" key="3">
    <source>
        <dbReference type="PROSITE" id="PS51737"/>
    </source>
</evidence>
<evidence type="ECO:0000313" key="4">
    <source>
        <dbReference type="EMBL" id="MSS37852.1"/>
    </source>
</evidence>
<organism evidence="4 5">
    <name type="scientific">Clostridium porci</name>
    <dbReference type="NCBI Taxonomy" id="2605778"/>
    <lineage>
        <taxon>Bacteria</taxon>
        <taxon>Bacillati</taxon>
        <taxon>Bacillota</taxon>
        <taxon>Clostridia</taxon>
        <taxon>Eubacteriales</taxon>
        <taxon>Clostridiaceae</taxon>
        <taxon>Clostridium</taxon>
    </lineage>
</organism>
<protein>
    <recommendedName>
        <fullName evidence="3">Recombinase domain-containing protein</fullName>
    </recommendedName>
</protein>
<dbReference type="PROSITE" id="PS51737">
    <property type="entry name" value="RECOMBINASE_DNA_BIND"/>
    <property type="match status" value="1"/>
</dbReference>
<dbReference type="InterPro" id="IPR025827">
    <property type="entry name" value="Zn_ribbon_recom_dom"/>
</dbReference>
<dbReference type="InterPro" id="IPR050639">
    <property type="entry name" value="SSR_resolvase"/>
</dbReference>
<dbReference type="GO" id="GO:0000150">
    <property type="term" value="F:DNA strand exchange activity"/>
    <property type="evidence" value="ECO:0007669"/>
    <property type="project" value="InterPro"/>
</dbReference>